<name>A0A498DHJ8_9BACI</name>
<dbReference type="Proteomes" id="UP000270219">
    <property type="component" value="Unassembled WGS sequence"/>
</dbReference>
<accession>A0A498DHJ8</accession>
<evidence type="ECO:0000256" key="1">
    <source>
        <dbReference type="SAM" id="MobiDB-lite"/>
    </source>
</evidence>
<dbReference type="NCBIfam" id="TIGR02271">
    <property type="entry name" value="YsnF/AvaK domain"/>
    <property type="match status" value="1"/>
</dbReference>
<feature type="region of interest" description="Disordered" evidence="1">
    <location>
        <begin position="256"/>
        <end position="278"/>
    </location>
</feature>
<keyword evidence="5" id="KW-1185">Reference proteome</keyword>
<dbReference type="RefSeq" id="WP_121525010.1">
    <property type="nucleotide sequence ID" value="NZ_RCHR01000012.1"/>
</dbReference>
<organism evidence="4 5">
    <name type="scientific">Oceanobacillus piezotolerans</name>
    <dbReference type="NCBI Taxonomy" id="2448030"/>
    <lineage>
        <taxon>Bacteria</taxon>
        <taxon>Bacillati</taxon>
        <taxon>Bacillota</taxon>
        <taxon>Bacilli</taxon>
        <taxon>Bacillales</taxon>
        <taxon>Bacillaceae</taxon>
        <taxon>Oceanobacillus</taxon>
    </lineage>
</organism>
<feature type="domain" description="DUF2382" evidence="2">
    <location>
        <begin position="145"/>
        <end position="254"/>
    </location>
</feature>
<comment type="caution">
    <text evidence="4">The sequence shown here is derived from an EMBL/GenBank/DDBJ whole genome shotgun (WGS) entry which is preliminary data.</text>
</comment>
<dbReference type="PANTHER" id="PTHR38463">
    <property type="entry name" value="STRESS RESPONSE PROTEIN YSNF"/>
    <property type="match status" value="1"/>
</dbReference>
<dbReference type="AlphaFoldDB" id="A0A498DHJ8"/>
<proteinExistence type="predicted"/>
<dbReference type="PANTHER" id="PTHR38463:SF1">
    <property type="entry name" value="STRESS RESPONSE PROTEIN YSNF"/>
    <property type="match status" value="1"/>
</dbReference>
<evidence type="ECO:0000313" key="4">
    <source>
        <dbReference type="EMBL" id="RLL40348.1"/>
    </source>
</evidence>
<dbReference type="EMBL" id="RCHR01000012">
    <property type="protein sequence ID" value="RLL40348.1"/>
    <property type="molecule type" value="Genomic_DNA"/>
</dbReference>
<reference evidence="4 5" key="1">
    <citation type="submission" date="2018-10" db="EMBL/GenBank/DDBJ databases">
        <title>Oceanobacillus sp. YLB-02 draft genome.</title>
        <authorList>
            <person name="Yu L."/>
        </authorList>
    </citation>
    <scope>NUCLEOTIDE SEQUENCE [LARGE SCALE GENOMIC DNA]</scope>
    <source>
        <strain evidence="4 5">YLB-02</strain>
    </source>
</reference>
<dbReference type="InterPro" id="IPR019060">
    <property type="entry name" value="DUF2382"/>
</dbReference>
<protein>
    <submittedName>
        <fullName evidence="4">YsnF/AvaK domain-containing protein</fullName>
    </submittedName>
</protein>
<feature type="compositionally biased region" description="Basic and acidic residues" evidence="1">
    <location>
        <begin position="256"/>
        <end position="266"/>
    </location>
</feature>
<sequence length="278" mass="31768">MVKQVIGSYNSEEEAILAVNRLERDGFEAQDLTIVTNRRGNTEALERQTNINVENGTASSKEDESFWESIKRLFTDEEDTNSVNPTDQLINLGLTEEDAAVYREDLAAGGILLLSDRNPALETPFDEVAATLTDTEPDVVDREKIKRREEELLINKNKVQTGEVQVDKNVVEEKQNIEIPLEKDEVHVKRRPVLDYDDSTEPIEDNESIRIPIVEEEVEVRKKPVVKEEIVIDKSKTYDTKHVADTVKKEEVDIKSEDMLERDKQNRGSLNNDSDKLF</sequence>
<evidence type="ECO:0000259" key="3">
    <source>
        <dbReference type="Pfam" id="PF11181"/>
    </source>
</evidence>
<dbReference type="InterPro" id="IPR025889">
    <property type="entry name" value="GSP17M-like_dom"/>
</dbReference>
<evidence type="ECO:0000313" key="5">
    <source>
        <dbReference type="Proteomes" id="UP000270219"/>
    </source>
</evidence>
<gene>
    <name evidence="4" type="ORF">D8M04_19100</name>
</gene>
<dbReference type="OrthoDB" id="2678178at2"/>
<evidence type="ECO:0000259" key="2">
    <source>
        <dbReference type="Pfam" id="PF09557"/>
    </source>
</evidence>
<dbReference type="InterPro" id="IPR052967">
    <property type="entry name" value="Stress_Response_Assoc"/>
</dbReference>
<feature type="domain" description="General stress protein 17M-like" evidence="3">
    <location>
        <begin position="4"/>
        <end position="109"/>
    </location>
</feature>
<dbReference type="Pfam" id="PF11181">
    <property type="entry name" value="YflT"/>
    <property type="match status" value="1"/>
</dbReference>
<dbReference type="Pfam" id="PF09557">
    <property type="entry name" value="DUF2382"/>
    <property type="match status" value="1"/>
</dbReference>